<keyword evidence="3" id="KW-0812">Transmembrane</keyword>
<keyword evidence="3" id="KW-1133">Transmembrane helix</keyword>
<dbReference type="HOGENOM" id="CLU_043818_1_0_1"/>
<dbReference type="PROSITE" id="PS00636">
    <property type="entry name" value="DNAJ_1"/>
    <property type="match status" value="1"/>
</dbReference>
<evidence type="ECO:0000313" key="5">
    <source>
        <dbReference type="EMBL" id="KIM36723.1"/>
    </source>
</evidence>
<dbReference type="EMBL" id="KN831802">
    <property type="protein sequence ID" value="KIM36723.1"/>
    <property type="molecule type" value="Genomic_DNA"/>
</dbReference>
<dbReference type="PANTHER" id="PTHR44360">
    <property type="entry name" value="DNAJ HOMOLOG SUBFAMILY B MEMBER 9"/>
    <property type="match status" value="1"/>
</dbReference>
<dbReference type="Gene3D" id="1.10.287.110">
    <property type="entry name" value="DnaJ domain"/>
    <property type="match status" value="1"/>
</dbReference>
<dbReference type="SUPFAM" id="SSF46565">
    <property type="entry name" value="Chaperone J-domain"/>
    <property type="match status" value="1"/>
</dbReference>
<feature type="region of interest" description="Disordered" evidence="2">
    <location>
        <begin position="442"/>
        <end position="493"/>
    </location>
</feature>
<dbReference type="GO" id="GO:0051087">
    <property type="term" value="F:protein-folding chaperone binding"/>
    <property type="evidence" value="ECO:0007669"/>
    <property type="project" value="TreeGrafter"/>
</dbReference>
<accession>A0A0C2XFN0</accession>
<dbReference type="Proteomes" id="UP000053424">
    <property type="component" value="Unassembled WGS sequence"/>
</dbReference>
<proteinExistence type="predicted"/>
<dbReference type="InterPro" id="IPR051948">
    <property type="entry name" value="Hsp70_co-chaperone_J-domain"/>
</dbReference>
<feature type="region of interest" description="Disordered" evidence="2">
    <location>
        <begin position="394"/>
        <end position="419"/>
    </location>
</feature>
<dbReference type="PROSITE" id="PS50076">
    <property type="entry name" value="DNAJ_2"/>
    <property type="match status" value="1"/>
</dbReference>
<evidence type="ECO:0000313" key="6">
    <source>
        <dbReference type="Proteomes" id="UP000053424"/>
    </source>
</evidence>
<dbReference type="CDD" id="cd06257">
    <property type="entry name" value="DnaJ"/>
    <property type="match status" value="1"/>
</dbReference>
<dbReference type="SMART" id="SM00271">
    <property type="entry name" value="DnaJ"/>
    <property type="match status" value="1"/>
</dbReference>
<dbReference type="InterPro" id="IPR018253">
    <property type="entry name" value="DnaJ_domain_CS"/>
</dbReference>
<dbReference type="InterPro" id="IPR036869">
    <property type="entry name" value="J_dom_sf"/>
</dbReference>
<feature type="transmembrane region" description="Helical" evidence="3">
    <location>
        <begin position="193"/>
        <end position="212"/>
    </location>
</feature>
<feature type="domain" description="J" evidence="4">
    <location>
        <begin position="75"/>
        <end position="140"/>
    </location>
</feature>
<feature type="compositionally biased region" description="Polar residues" evidence="2">
    <location>
        <begin position="399"/>
        <end position="412"/>
    </location>
</feature>
<keyword evidence="6" id="KW-1185">Reference proteome</keyword>
<dbReference type="Pfam" id="PF00226">
    <property type="entry name" value="DnaJ"/>
    <property type="match status" value="1"/>
</dbReference>
<evidence type="ECO:0000256" key="3">
    <source>
        <dbReference type="SAM" id="Phobius"/>
    </source>
</evidence>
<protein>
    <recommendedName>
        <fullName evidence="4">J domain-containing protein</fullName>
    </recommendedName>
</protein>
<reference evidence="5 6" key="1">
    <citation type="submission" date="2014-04" db="EMBL/GenBank/DDBJ databases">
        <authorList>
            <consortium name="DOE Joint Genome Institute"/>
            <person name="Kuo A."/>
            <person name="Gay G."/>
            <person name="Dore J."/>
            <person name="Kohler A."/>
            <person name="Nagy L.G."/>
            <person name="Floudas D."/>
            <person name="Copeland A."/>
            <person name="Barry K.W."/>
            <person name="Cichocki N."/>
            <person name="Veneault-Fourrey C."/>
            <person name="LaButti K."/>
            <person name="Lindquist E.A."/>
            <person name="Lipzen A."/>
            <person name="Lundell T."/>
            <person name="Morin E."/>
            <person name="Murat C."/>
            <person name="Sun H."/>
            <person name="Tunlid A."/>
            <person name="Henrissat B."/>
            <person name="Grigoriev I.V."/>
            <person name="Hibbett D.S."/>
            <person name="Martin F."/>
            <person name="Nordberg H.P."/>
            <person name="Cantor M.N."/>
            <person name="Hua S.X."/>
        </authorList>
    </citation>
    <scope>NUCLEOTIDE SEQUENCE [LARGE SCALE GENOMIC DNA]</scope>
    <source>
        <strain evidence="6">h7</strain>
    </source>
</reference>
<feature type="compositionally biased region" description="Low complexity" evidence="2">
    <location>
        <begin position="458"/>
        <end position="476"/>
    </location>
</feature>
<keyword evidence="1" id="KW-0143">Chaperone</keyword>
<dbReference type="InterPro" id="IPR001623">
    <property type="entry name" value="DnaJ_domain"/>
</dbReference>
<dbReference type="GO" id="GO:0051787">
    <property type="term" value="F:misfolded protein binding"/>
    <property type="evidence" value="ECO:0007669"/>
    <property type="project" value="TreeGrafter"/>
</dbReference>
<evidence type="ECO:0000256" key="2">
    <source>
        <dbReference type="SAM" id="MobiDB-lite"/>
    </source>
</evidence>
<dbReference type="AlphaFoldDB" id="A0A0C2XFN0"/>
<dbReference type="GO" id="GO:0005783">
    <property type="term" value="C:endoplasmic reticulum"/>
    <property type="evidence" value="ECO:0007669"/>
    <property type="project" value="TreeGrafter"/>
</dbReference>
<gene>
    <name evidence="5" type="ORF">M413DRAFT_448868</name>
</gene>
<sequence length="493" mass="54670">MGSFNLLTSLFGWTFVPDFATKHLLNFVYNSQIPIVQPLPGSRQHRKHYAVTFAFVILGYLSYTLIQSARAMPPNFYQILGVPSNVDENGLKLAFRAFAKRYHPDRPGVGREGEDFFIYVRDAFEALKDPVVRLAYDRFGADVLGWRQHCKTTRDFLRQGMLVSSGYHIVAGIALLFWSAIGRPSVVSFWRYVLFAALFAGELSFILFPFPASPSNILPPSPSFLSFLSLSGPNSTVSIGTVIPTTSILHTIFPNRVPYQHILFLHQLFMFLSVALTRVVPQFIALLSDEGNPDVRKLDPVEREIWERISSTLAIADREASIVLHTILHSILPSTTEPYHEPTLARMQPLSPSKAVEALNSITPEMRKLVIEANIKNQSAGPVAAAWDAALRKVREKASSQPPDSTTRNNGVPLTPRSRNFWEKDVAEEEPVVSPGDVDASVIEVPGSPTTGGPYQLTKTPSTPRTRSTPTGSPTKNLSPVRRGSFVARPGEF</sequence>
<name>A0A0C2XFN0_HEBCY</name>
<dbReference type="PRINTS" id="PR00625">
    <property type="entry name" value="JDOMAIN"/>
</dbReference>
<feature type="transmembrane region" description="Helical" evidence="3">
    <location>
        <begin position="48"/>
        <end position="66"/>
    </location>
</feature>
<dbReference type="GO" id="GO:0036503">
    <property type="term" value="P:ERAD pathway"/>
    <property type="evidence" value="ECO:0007669"/>
    <property type="project" value="TreeGrafter"/>
</dbReference>
<evidence type="ECO:0000259" key="4">
    <source>
        <dbReference type="PROSITE" id="PS50076"/>
    </source>
</evidence>
<dbReference type="PANTHER" id="PTHR44360:SF1">
    <property type="entry name" value="DNAJ HOMOLOG SUBFAMILY B MEMBER 9"/>
    <property type="match status" value="1"/>
</dbReference>
<evidence type="ECO:0000256" key="1">
    <source>
        <dbReference type="ARBA" id="ARBA00023186"/>
    </source>
</evidence>
<feature type="transmembrane region" description="Helical" evidence="3">
    <location>
        <begin position="161"/>
        <end position="181"/>
    </location>
</feature>
<dbReference type="OrthoDB" id="10250354at2759"/>
<organism evidence="5 6">
    <name type="scientific">Hebeloma cylindrosporum</name>
    <dbReference type="NCBI Taxonomy" id="76867"/>
    <lineage>
        <taxon>Eukaryota</taxon>
        <taxon>Fungi</taxon>
        <taxon>Dikarya</taxon>
        <taxon>Basidiomycota</taxon>
        <taxon>Agaricomycotina</taxon>
        <taxon>Agaricomycetes</taxon>
        <taxon>Agaricomycetidae</taxon>
        <taxon>Agaricales</taxon>
        <taxon>Agaricineae</taxon>
        <taxon>Hymenogastraceae</taxon>
        <taxon>Hebeloma</taxon>
    </lineage>
</organism>
<keyword evidence="3" id="KW-0472">Membrane</keyword>
<dbReference type="STRING" id="686832.A0A0C2XFN0"/>
<reference evidence="6" key="2">
    <citation type="submission" date="2015-01" db="EMBL/GenBank/DDBJ databases">
        <title>Evolutionary Origins and Diversification of the Mycorrhizal Mutualists.</title>
        <authorList>
            <consortium name="DOE Joint Genome Institute"/>
            <consortium name="Mycorrhizal Genomics Consortium"/>
            <person name="Kohler A."/>
            <person name="Kuo A."/>
            <person name="Nagy L.G."/>
            <person name="Floudas D."/>
            <person name="Copeland A."/>
            <person name="Barry K.W."/>
            <person name="Cichocki N."/>
            <person name="Veneault-Fourrey C."/>
            <person name="LaButti K."/>
            <person name="Lindquist E.A."/>
            <person name="Lipzen A."/>
            <person name="Lundell T."/>
            <person name="Morin E."/>
            <person name="Murat C."/>
            <person name="Riley R."/>
            <person name="Ohm R."/>
            <person name="Sun H."/>
            <person name="Tunlid A."/>
            <person name="Henrissat B."/>
            <person name="Grigoriev I.V."/>
            <person name="Hibbett D.S."/>
            <person name="Martin F."/>
        </authorList>
    </citation>
    <scope>NUCLEOTIDE SEQUENCE [LARGE SCALE GENOMIC DNA]</scope>
    <source>
        <strain evidence="6">h7</strain>
    </source>
</reference>